<evidence type="ECO:0000313" key="7">
    <source>
        <dbReference type="Proteomes" id="UP000094960"/>
    </source>
</evidence>
<dbReference type="GO" id="GO:0045892">
    <property type="term" value="P:negative regulation of DNA-templated transcription"/>
    <property type="evidence" value="ECO:0007669"/>
    <property type="project" value="TreeGrafter"/>
</dbReference>
<sequence length="255" mass="26137">MTTATRPRQTSGVGVLDKAAALLDIVEGGPATLGDLVTFSGLARPTVHRLAIALERLGLLTRDRHGRWVLGPRLDATAVAVHNDRLAGAAGPVLAELHSGTGLDARLYRRREGLQICVAASAGPGGRTGAVPVGAIRPASAGPIAQVLLAWAEPGELSQALNSARFTAAQLTVVRRRGWAYGPDPVPPGSVSYAVPVCAGDGRIAAALALTGPAARMPEAPTRRLGGAMFDAVAGLTDALLRLRADVRPAGPDTD</sequence>
<keyword evidence="3" id="KW-0804">Transcription</keyword>
<dbReference type="InterPro" id="IPR036390">
    <property type="entry name" value="WH_DNA-bd_sf"/>
</dbReference>
<evidence type="ECO:0000259" key="5">
    <source>
        <dbReference type="PROSITE" id="PS51078"/>
    </source>
</evidence>
<gene>
    <name evidence="6" type="ORF">BFF78_09835</name>
</gene>
<dbReference type="SUPFAM" id="SSF46785">
    <property type="entry name" value="Winged helix' DNA-binding domain"/>
    <property type="match status" value="1"/>
</dbReference>
<dbReference type="EMBL" id="CP017248">
    <property type="protein sequence ID" value="AOR37003.1"/>
    <property type="molecule type" value="Genomic_DNA"/>
</dbReference>
<evidence type="ECO:0000259" key="4">
    <source>
        <dbReference type="PROSITE" id="PS51077"/>
    </source>
</evidence>
<dbReference type="PROSITE" id="PS51078">
    <property type="entry name" value="ICLR_ED"/>
    <property type="match status" value="1"/>
</dbReference>
<keyword evidence="7" id="KW-1185">Reference proteome</keyword>
<accession>A0A1D7YN34</accession>
<dbReference type="InterPro" id="IPR050707">
    <property type="entry name" value="HTH_MetabolicPath_Reg"/>
</dbReference>
<evidence type="ECO:0000256" key="2">
    <source>
        <dbReference type="ARBA" id="ARBA00023125"/>
    </source>
</evidence>
<dbReference type="GO" id="GO:0003700">
    <property type="term" value="F:DNA-binding transcription factor activity"/>
    <property type="evidence" value="ECO:0007669"/>
    <property type="project" value="TreeGrafter"/>
</dbReference>
<keyword evidence="2" id="KW-0238">DNA-binding</keyword>
<dbReference type="Pfam" id="PF01614">
    <property type="entry name" value="IclR_C"/>
    <property type="match status" value="1"/>
</dbReference>
<proteinExistence type="predicted"/>
<dbReference type="RefSeq" id="WP_069783498.1">
    <property type="nucleotide sequence ID" value="NZ_CP017248.1"/>
</dbReference>
<dbReference type="Proteomes" id="UP000094960">
    <property type="component" value="Chromosome"/>
</dbReference>
<keyword evidence="1" id="KW-0805">Transcription regulation</keyword>
<evidence type="ECO:0000256" key="1">
    <source>
        <dbReference type="ARBA" id="ARBA00023015"/>
    </source>
</evidence>
<dbReference type="PANTHER" id="PTHR30136:SF39">
    <property type="entry name" value="TRANSCRIPTIONAL REGULATORY PROTEIN"/>
    <property type="match status" value="1"/>
</dbReference>
<reference evidence="7" key="1">
    <citation type="submission" date="2016-09" db="EMBL/GenBank/DDBJ databases">
        <title>Streptomyces puniciscabiei strain:TW1S1 Genome sequencing and assembly.</title>
        <authorList>
            <person name="Kim M.-K."/>
            <person name="Kim S.B."/>
        </authorList>
    </citation>
    <scope>NUCLEOTIDE SEQUENCE [LARGE SCALE GENOMIC DNA]</scope>
    <source>
        <strain evidence="7">TW1S1</strain>
    </source>
</reference>
<dbReference type="InterPro" id="IPR005471">
    <property type="entry name" value="Tscrpt_reg_IclR_N"/>
</dbReference>
<dbReference type="InterPro" id="IPR036388">
    <property type="entry name" value="WH-like_DNA-bd_sf"/>
</dbReference>
<dbReference type="SMART" id="SM00346">
    <property type="entry name" value="HTH_ICLR"/>
    <property type="match status" value="1"/>
</dbReference>
<dbReference type="PROSITE" id="PS51077">
    <property type="entry name" value="HTH_ICLR"/>
    <property type="match status" value="1"/>
</dbReference>
<feature type="domain" description="HTH iclR-type" evidence="4">
    <location>
        <begin position="13"/>
        <end position="72"/>
    </location>
</feature>
<protein>
    <submittedName>
        <fullName evidence="6">IclR family transcriptional regulator</fullName>
    </submittedName>
</protein>
<dbReference type="GO" id="GO:0003677">
    <property type="term" value="F:DNA binding"/>
    <property type="evidence" value="ECO:0007669"/>
    <property type="project" value="UniProtKB-KW"/>
</dbReference>
<name>A0A1D7YN34_9ACTN</name>
<dbReference type="InterPro" id="IPR014757">
    <property type="entry name" value="Tscrpt_reg_IclR_C"/>
</dbReference>
<feature type="domain" description="IclR-ED" evidence="5">
    <location>
        <begin position="72"/>
        <end position="242"/>
    </location>
</feature>
<dbReference type="Gene3D" id="1.10.10.10">
    <property type="entry name" value="Winged helix-like DNA-binding domain superfamily/Winged helix DNA-binding domain"/>
    <property type="match status" value="1"/>
</dbReference>
<organism evidence="6 7">
    <name type="scientific">Streptomyces fodineus</name>
    <dbReference type="NCBI Taxonomy" id="1904616"/>
    <lineage>
        <taxon>Bacteria</taxon>
        <taxon>Bacillati</taxon>
        <taxon>Actinomycetota</taxon>
        <taxon>Actinomycetes</taxon>
        <taxon>Kitasatosporales</taxon>
        <taxon>Streptomycetaceae</taxon>
        <taxon>Streptomyces</taxon>
    </lineage>
</organism>
<evidence type="ECO:0000313" key="6">
    <source>
        <dbReference type="EMBL" id="AOR37003.1"/>
    </source>
</evidence>
<evidence type="ECO:0000256" key="3">
    <source>
        <dbReference type="ARBA" id="ARBA00023163"/>
    </source>
</evidence>
<dbReference type="AlphaFoldDB" id="A0A1D7YN34"/>
<dbReference type="Pfam" id="PF09339">
    <property type="entry name" value="HTH_IclR"/>
    <property type="match status" value="1"/>
</dbReference>
<dbReference type="InterPro" id="IPR029016">
    <property type="entry name" value="GAF-like_dom_sf"/>
</dbReference>
<dbReference type="SUPFAM" id="SSF55781">
    <property type="entry name" value="GAF domain-like"/>
    <property type="match status" value="1"/>
</dbReference>
<dbReference type="KEGG" id="spun:BFF78_09835"/>
<dbReference type="Gene3D" id="3.30.450.40">
    <property type="match status" value="1"/>
</dbReference>
<dbReference type="PANTHER" id="PTHR30136">
    <property type="entry name" value="HELIX-TURN-HELIX TRANSCRIPTIONAL REGULATOR, ICLR FAMILY"/>
    <property type="match status" value="1"/>
</dbReference>